<dbReference type="PANTHER" id="PTHR43165:SF1">
    <property type="entry name" value="PHOSPHODIESTERASE MJ0936"/>
    <property type="match status" value="1"/>
</dbReference>
<evidence type="ECO:0000256" key="1">
    <source>
        <dbReference type="ARBA" id="ARBA00008950"/>
    </source>
</evidence>
<sequence>MKIGLLSDTHSKKGRSQKVIDHLVQEGAEFLIHAGDIVKPEVLEQLKNSGLRYVAVYGNNDAGLIEYHTEYNLVQEPHYFKLGGASFKLMHLPFYMNGDAEVIIFGHTHVFECDFKNRTLFINPGEACARDKPFSSCAMLEITETELKVTHYLRPVGSEHFEERHYTFERA</sequence>
<organism evidence="4 5">
    <name type="scientific">Sulfuricurvum kujiense</name>
    <dbReference type="NCBI Taxonomy" id="148813"/>
    <lineage>
        <taxon>Bacteria</taxon>
        <taxon>Pseudomonadati</taxon>
        <taxon>Campylobacterota</taxon>
        <taxon>Epsilonproteobacteria</taxon>
        <taxon>Campylobacterales</taxon>
        <taxon>Sulfurimonadaceae</taxon>
        <taxon>Sulfuricurvum</taxon>
    </lineage>
</organism>
<dbReference type="SUPFAM" id="SSF56300">
    <property type="entry name" value="Metallo-dependent phosphatases"/>
    <property type="match status" value="1"/>
</dbReference>
<evidence type="ECO:0000313" key="4">
    <source>
        <dbReference type="EMBL" id="DAB38263.1"/>
    </source>
</evidence>
<dbReference type="GO" id="GO:0016787">
    <property type="term" value="F:hydrolase activity"/>
    <property type="evidence" value="ECO:0007669"/>
    <property type="project" value="UniProtKB-UniRule"/>
</dbReference>
<evidence type="ECO:0000259" key="3">
    <source>
        <dbReference type="Pfam" id="PF12850"/>
    </source>
</evidence>
<dbReference type="InterPro" id="IPR053193">
    <property type="entry name" value="MetalloPDE_YfcE-like"/>
</dbReference>
<dbReference type="AlphaFoldDB" id="A0A2D3WNP9"/>
<comment type="caution">
    <text evidence="4">The sequence shown here is derived from an EMBL/GenBank/DDBJ whole genome shotgun (WGS) entry which is preliminary data.</text>
</comment>
<dbReference type="InterPro" id="IPR024654">
    <property type="entry name" value="Calcineurin-like_PHP_lpxH"/>
</dbReference>
<dbReference type="EC" id="3.1.4.-" evidence="2"/>
<feature type="domain" description="Calcineurin-like phosphoesterase" evidence="3">
    <location>
        <begin position="1"/>
        <end position="144"/>
    </location>
</feature>
<accession>A0A2D3WNP9</accession>
<dbReference type="PANTHER" id="PTHR43165">
    <property type="entry name" value="METALLOPHOSPHOESTERASE"/>
    <property type="match status" value="1"/>
</dbReference>
<proteinExistence type="inferred from homology"/>
<gene>
    <name evidence="4" type="ORF">CFH83_06840</name>
</gene>
<dbReference type="Gene3D" id="3.60.21.10">
    <property type="match status" value="1"/>
</dbReference>
<protein>
    <recommendedName>
        <fullName evidence="2">Phosphoesterase</fullName>
        <ecNumber evidence="2">3.1.4.-</ecNumber>
    </recommendedName>
</protein>
<dbReference type="Pfam" id="PF12850">
    <property type="entry name" value="Metallophos_2"/>
    <property type="match status" value="1"/>
</dbReference>
<evidence type="ECO:0000313" key="5">
    <source>
        <dbReference type="Proteomes" id="UP000228859"/>
    </source>
</evidence>
<dbReference type="EMBL" id="DLUI01000099">
    <property type="protein sequence ID" value="DAB38263.1"/>
    <property type="molecule type" value="Genomic_DNA"/>
</dbReference>
<name>A0A2D3WNP9_9BACT</name>
<dbReference type="NCBIfam" id="TIGR00040">
    <property type="entry name" value="yfcE"/>
    <property type="match status" value="1"/>
</dbReference>
<comment type="cofactor">
    <cofactor evidence="2">
        <name>a divalent metal cation</name>
        <dbReference type="ChEBI" id="CHEBI:60240"/>
    </cofactor>
</comment>
<dbReference type="InterPro" id="IPR029052">
    <property type="entry name" value="Metallo-depent_PP-like"/>
</dbReference>
<reference evidence="4 5" key="1">
    <citation type="journal article" date="2017" name="Front. Microbiol.">
        <title>Comparative Genomic Analysis of the Class Epsilonproteobacteria and Proposed Reclassification to Epsilonbacteraeota (phyl. nov.).</title>
        <authorList>
            <person name="Waite D.W."/>
            <person name="Vanwonterghem I."/>
            <person name="Rinke C."/>
            <person name="Parks D.H."/>
            <person name="Zhang Y."/>
            <person name="Takai K."/>
            <person name="Sievert S.M."/>
            <person name="Simon J."/>
            <person name="Campbell B.J."/>
            <person name="Hanson T.E."/>
            <person name="Woyke T."/>
            <person name="Klotz M.G."/>
            <person name="Hugenholtz P."/>
        </authorList>
    </citation>
    <scope>NUCLEOTIDE SEQUENCE [LARGE SCALE GENOMIC DNA]</scope>
    <source>
        <strain evidence="4">UBA12443</strain>
    </source>
</reference>
<comment type="similarity">
    <text evidence="1 2">Belongs to the metallophosphoesterase superfamily. YfcE family.</text>
</comment>
<evidence type="ECO:0000256" key="2">
    <source>
        <dbReference type="RuleBase" id="RU362039"/>
    </source>
</evidence>
<dbReference type="RefSeq" id="WP_294893406.1">
    <property type="nucleotide sequence ID" value="NZ_DLUI01000099.1"/>
</dbReference>
<keyword evidence="2" id="KW-0479">Metal-binding</keyword>
<dbReference type="Proteomes" id="UP000228859">
    <property type="component" value="Unassembled WGS sequence"/>
</dbReference>
<dbReference type="GO" id="GO:0046872">
    <property type="term" value="F:metal ion binding"/>
    <property type="evidence" value="ECO:0007669"/>
    <property type="project" value="UniProtKB-KW"/>
</dbReference>
<dbReference type="InterPro" id="IPR000979">
    <property type="entry name" value="Phosphodiesterase_MJ0936/Vps29"/>
</dbReference>